<dbReference type="InterPro" id="IPR015927">
    <property type="entry name" value="Peptidase_S24_S26A/B/C"/>
</dbReference>
<evidence type="ECO:0000256" key="7">
    <source>
        <dbReference type="ARBA" id="ARBA00023015"/>
    </source>
</evidence>
<dbReference type="InterPro" id="IPR036286">
    <property type="entry name" value="LexA/Signal_pep-like_sf"/>
</dbReference>
<proteinExistence type="inferred from homology"/>
<keyword evidence="9" id="KW-0804">Transcription</keyword>
<dbReference type="InterPro" id="IPR039418">
    <property type="entry name" value="LexA-like"/>
</dbReference>
<keyword evidence="4" id="KW-0227">DNA damage</keyword>
<evidence type="ECO:0000256" key="5">
    <source>
        <dbReference type="ARBA" id="ARBA00022801"/>
    </source>
</evidence>
<evidence type="ECO:0000256" key="12">
    <source>
        <dbReference type="RuleBase" id="RU003991"/>
    </source>
</evidence>
<keyword evidence="6 12" id="KW-0068">Autocatalytic cleavage</keyword>
<dbReference type="CDD" id="cd06529">
    <property type="entry name" value="S24_LexA-like"/>
    <property type="match status" value="1"/>
</dbReference>
<evidence type="ECO:0000256" key="2">
    <source>
        <dbReference type="ARBA" id="ARBA00022491"/>
    </source>
</evidence>
<reference evidence="14 15" key="1">
    <citation type="submission" date="2021-03" db="EMBL/GenBank/DDBJ databases">
        <title>Genomic Encyclopedia of Type Strains, Phase IV (KMG-IV): sequencing the most valuable type-strain genomes for metagenomic binning, comparative biology and taxonomic classification.</title>
        <authorList>
            <person name="Goeker M."/>
        </authorList>
    </citation>
    <scope>NUCLEOTIDE SEQUENCE [LARGE SCALE GENOMIC DNA]</scope>
    <source>
        <strain evidence="14 15">DSM 28650</strain>
    </source>
</reference>
<comment type="similarity">
    <text evidence="1 12">Belongs to the peptidase S24 family.</text>
</comment>
<evidence type="ECO:0000256" key="11">
    <source>
        <dbReference type="ARBA" id="ARBA00023236"/>
    </source>
</evidence>
<evidence type="ECO:0000256" key="10">
    <source>
        <dbReference type="ARBA" id="ARBA00023204"/>
    </source>
</evidence>
<dbReference type="InterPro" id="IPR006200">
    <property type="entry name" value="LexA"/>
</dbReference>
<keyword evidence="2" id="KW-0678">Repressor</keyword>
<evidence type="ECO:0000256" key="8">
    <source>
        <dbReference type="ARBA" id="ARBA00023125"/>
    </source>
</evidence>
<evidence type="ECO:0000256" key="9">
    <source>
        <dbReference type="ARBA" id="ARBA00023163"/>
    </source>
</evidence>
<evidence type="ECO:0000256" key="6">
    <source>
        <dbReference type="ARBA" id="ARBA00022813"/>
    </source>
</evidence>
<dbReference type="PRINTS" id="PR00726">
    <property type="entry name" value="LEXASERPTASE"/>
</dbReference>
<comment type="caution">
    <text evidence="14">The sequence shown here is derived from an EMBL/GenBank/DDBJ whole genome shotgun (WGS) entry which is preliminary data.</text>
</comment>
<dbReference type="Proteomes" id="UP001519308">
    <property type="component" value="Unassembled WGS sequence"/>
</dbReference>
<keyword evidence="7" id="KW-0805">Transcription regulation</keyword>
<protein>
    <submittedName>
        <fullName evidence="14">SOS regulatory protein LexA</fullName>
    </submittedName>
</protein>
<dbReference type="Pfam" id="PF00717">
    <property type="entry name" value="Peptidase_S24"/>
    <property type="match status" value="1"/>
</dbReference>
<dbReference type="EMBL" id="JAGGLL010000025">
    <property type="protein sequence ID" value="MBP2023219.1"/>
    <property type="molecule type" value="Genomic_DNA"/>
</dbReference>
<evidence type="ECO:0000256" key="3">
    <source>
        <dbReference type="ARBA" id="ARBA00022705"/>
    </source>
</evidence>
<evidence type="ECO:0000313" key="14">
    <source>
        <dbReference type="EMBL" id="MBP2023219.1"/>
    </source>
</evidence>
<keyword evidence="15" id="KW-1185">Reference proteome</keyword>
<keyword evidence="10" id="KW-0234">DNA repair</keyword>
<feature type="domain" description="Peptidase S24/S26A/S26B/S26C" evidence="13">
    <location>
        <begin position="424"/>
        <end position="539"/>
    </location>
</feature>
<evidence type="ECO:0000256" key="4">
    <source>
        <dbReference type="ARBA" id="ARBA00022763"/>
    </source>
</evidence>
<sequence length="545" mass="62477">MKEKKPVRNNFKSGRFFLLQGEKSTGKTCEAVKRAAYLSTDYCLYREDNILFITSDDKNKIKDTYNNFKDNSSNLTFFSSIDNSFEVLSINELTHKHFTAHERSSKKTYKFVEGFKEREAMLLEGIEKVKVAYPKSKLLNKENTKFLLEEIDYIRANQLETLEAYQGFIRKGRGKKVPKNSSSREAIYKLLKVYEDRLISSNLVDSFAKEALVLKEAEKNSSEKYTHIFIDNSEILTGLQLKVVRKLLWDKPYSNFVIVENKVDNLCEYSYFNSHKSIKGIDGEKYKTIKFKEKLEPKEEGLSIDKLIEVNTPREADSLLKIFVSSGEETLREQSNDTSLNEKDGSLLDVKLDDQKCNETLLEQEMISEKKKMRNLYMDYFNFRDIRHKMEYDFAVDSGSSREVILDPNGSGETLGEDELRSVPVYSDIAAGEPILISDEFEGNFSVPTYWLKGVKDAFMLKVKGDSMIGANIHDGDYVLIRQQTIANNNDIVAVDLDGNATLKRLSIKKEGIFLLPENPKYDPIKIESEDAMIMGTAIGVISKR</sequence>
<dbReference type="InterPro" id="IPR006197">
    <property type="entry name" value="Peptidase_S24_LexA"/>
</dbReference>
<organism evidence="14 15">
    <name type="scientific">Clostridium punense</name>
    <dbReference type="NCBI Taxonomy" id="1054297"/>
    <lineage>
        <taxon>Bacteria</taxon>
        <taxon>Bacillati</taxon>
        <taxon>Bacillota</taxon>
        <taxon>Clostridia</taxon>
        <taxon>Eubacteriales</taxon>
        <taxon>Clostridiaceae</taxon>
        <taxon>Clostridium</taxon>
    </lineage>
</organism>
<dbReference type="InterPro" id="IPR027417">
    <property type="entry name" value="P-loop_NTPase"/>
</dbReference>
<dbReference type="RefSeq" id="WP_021285551.1">
    <property type="nucleotide sequence ID" value="NZ_JAGGLL010000025.1"/>
</dbReference>
<dbReference type="PANTHER" id="PTHR33516:SF2">
    <property type="entry name" value="LEXA REPRESSOR-RELATED"/>
    <property type="match status" value="1"/>
</dbReference>
<dbReference type="SUPFAM" id="SSF51306">
    <property type="entry name" value="LexA/Signal peptidase"/>
    <property type="match status" value="1"/>
</dbReference>
<gene>
    <name evidence="14" type="ORF">J2Z44_003056</name>
</gene>
<keyword evidence="5 12" id="KW-0378">Hydrolase</keyword>
<evidence type="ECO:0000256" key="1">
    <source>
        <dbReference type="ARBA" id="ARBA00007484"/>
    </source>
</evidence>
<dbReference type="SUPFAM" id="SSF52540">
    <property type="entry name" value="P-loop containing nucleoside triphosphate hydrolases"/>
    <property type="match status" value="1"/>
</dbReference>
<dbReference type="NCBIfam" id="TIGR00498">
    <property type="entry name" value="lexA"/>
    <property type="match status" value="1"/>
</dbReference>
<evidence type="ECO:0000259" key="13">
    <source>
        <dbReference type="Pfam" id="PF00717"/>
    </source>
</evidence>
<dbReference type="Gene3D" id="2.10.109.10">
    <property type="entry name" value="Umud Fragment, subunit A"/>
    <property type="match status" value="1"/>
</dbReference>
<dbReference type="PANTHER" id="PTHR33516">
    <property type="entry name" value="LEXA REPRESSOR"/>
    <property type="match status" value="1"/>
</dbReference>
<keyword evidence="8" id="KW-0238">DNA-binding</keyword>
<keyword evidence="11" id="KW-0742">SOS response</keyword>
<keyword evidence="3" id="KW-0235">DNA replication</keyword>
<name>A0ABS4K611_9CLOT</name>
<evidence type="ECO:0000313" key="15">
    <source>
        <dbReference type="Proteomes" id="UP001519308"/>
    </source>
</evidence>
<accession>A0ABS4K611</accession>
<dbReference type="InterPro" id="IPR050077">
    <property type="entry name" value="LexA_repressor"/>
</dbReference>